<dbReference type="InterPro" id="IPR012910">
    <property type="entry name" value="Plug_dom"/>
</dbReference>
<keyword evidence="6 11" id="KW-0798">TonB box</keyword>
<evidence type="ECO:0000256" key="7">
    <source>
        <dbReference type="ARBA" id="ARBA00023136"/>
    </source>
</evidence>
<evidence type="ECO:0000256" key="12">
    <source>
        <dbReference type="SAM" id="SignalP"/>
    </source>
</evidence>
<dbReference type="PROSITE" id="PS52016">
    <property type="entry name" value="TONB_DEPENDENT_REC_3"/>
    <property type="match status" value="1"/>
</dbReference>
<gene>
    <name evidence="15" type="ORF">BSZ36_00025</name>
</gene>
<evidence type="ECO:0000259" key="14">
    <source>
        <dbReference type="Pfam" id="PF07715"/>
    </source>
</evidence>
<evidence type="ECO:0000256" key="5">
    <source>
        <dbReference type="ARBA" id="ARBA00022729"/>
    </source>
</evidence>
<comment type="subcellular location">
    <subcellularLocation>
        <location evidence="1 10">Cell outer membrane</location>
        <topology evidence="1 10">Multi-pass membrane protein</topology>
    </subcellularLocation>
</comment>
<evidence type="ECO:0000313" key="15">
    <source>
        <dbReference type="EMBL" id="OZC01512.1"/>
    </source>
</evidence>
<dbReference type="Pfam" id="PF00593">
    <property type="entry name" value="TonB_dep_Rec_b-barrel"/>
    <property type="match status" value="1"/>
</dbReference>
<dbReference type="Gene3D" id="2.40.170.20">
    <property type="entry name" value="TonB-dependent receptor, beta-barrel domain"/>
    <property type="match status" value="1"/>
</dbReference>
<comment type="caution">
    <text evidence="15">The sequence shown here is derived from an EMBL/GenBank/DDBJ whole genome shotgun (WGS) entry which is preliminary data.</text>
</comment>
<dbReference type="FunCoup" id="A0A259TUR7">
    <property type="interactions" value="120"/>
</dbReference>
<feature type="signal peptide" evidence="12">
    <location>
        <begin position="1"/>
        <end position="17"/>
    </location>
</feature>
<keyword evidence="3 10" id="KW-1134">Transmembrane beta strand</keyword>
<dbReference type="InParanoid" id="A0A259TUR7"/>
<dbReference type="InterPro" id="IPR039426">
    <property type="entry name" value="TonB-dep_rcpt-like"/>
</dbReference>
<reference evidence="15 16" key="1">
    <citation type="submission" date="2016-11" db="EMBL/GenBank/DDBJ databases">
        <title>Study of marine rhodopsin-containing bacteria.</title>
        <authorList>
            <person name="Yoshizawa S."/>
            <person name="Kumagai Y."/>
            <person name="Kogure K."/>
        </authorList>
    </citation>
    <scope>NUCLEOTIDE SEQUENCE [LARGE SCALE GENOMIC DNA]</scope>
    <source>
        <strain evidence="15 16">SG-29</strain>
    </source>
</reference>
<feature type="domain" description="TonB-dependent receptor plug" evidence="14">
    <location>
        <begin position="44"/>
        <end position="148"/>
    </location>
</feature>
<dbReference type="InterPro" id="IPR000531">
    <property type="entry name" value="Beta-barrel_TonB"/>
</dbReference>
<dbReference type="InterPro" id="IPR036942">
    <property type="entry name" value="Beta-barrel_TonB_sf"/>
</dbReference>
<comment type="similarity">
    <text evidence="10 11">Belongs to the TonB-dependent receptor family.</text>
</comment>
<name>A0A259TUR7_9BACT</name>
<dbReference type="Gene3D" id="2.170.130.10">
    <property type="entry name" value="TonB-dependent receptor, plug domain"/>
    <property type="match status" value="1"/>
</dbReference>
<keyword evidence="8" id="KW-0675">Receptor</keyword>
<dbReference type="PANTHER" id="PTHR30069">
    <property type="entry name" value="TONB-DEPENDENT OUTER MEMBRANE RECEPTOR"/>
    <property type="match status" value="1"/>
</dbReference>
<evidence type="ECO:0000256" key="4">
    <source>
        <dbReference type="ARBA" id="ARBA00022692"/>
    </source>
</evidence>
<dbReference type="Proteomes" id="UP000216446">
    <property type="component" value="Unassembled WGS sequence"/>
</dbReference>
<feature type="chain" id="PRO_5013056799" description="TonB-dependent receptor" evidence="12">
    <location>
        <begin position="18"/>
        <end position="632"/>
    </location>
</feature>
<dbReference type="RefSeq" id="WP_143536688.1">
    <property type="nucleotide sequence ID" value="NZ_MQWB01000001.1"/>
</dbReference>
<dbReference type="Pfam" id="PF07715">
    <property type="entry name" value="Plug"/>
    <property type="match status" value="1"/>
</dbReference>
<keyword evidence="2 10" id="KW-0813">Transport</keyword>
<dbReference type="AlphaFoldDB" id="A0A259TUR7"/>
<dbReference type="GO" id="GO:0015344">
    <property type="term" value="F:siderophore uptake transmembrane transporter activity"/>
    <property type="evidence" value="ECO:0007669"/>
    <property type="project" value="TreeGrafter"/>
</dbReference>
<evidence type="ECO:0000256" key="3">
    <source>
        <dbReference type="ARBA" id="ARBA00022452"/>
    </source>
</evidence>
<dbReference type="SUPFAM" id="SSF56935">
    <property type="entry name" value="Porins"/>
    <property type="match status" value="1"/>
</dbReference>
<evidence type="ECO:0000256" key="1">
    <source>
        <dbReference type="ARBA" id="ARBA00004571"/>
    </source>
</evidence>
<keyword evidence="16" id="KW-1185">Reference proteome</keyword>
<sequence length="632" mass="66023">MRTLFALALLLASGARAQPADSVQAGDLGSEVVVTASRLLDAARQTGRHTTVITEADIAQSPARSVSDLLRFAAGVETASRGDAQADISVRGATFNGVLFLVDGARFNDPMTGHFLSDFPIPLAEIARIEILRGPASAVYGPDALGGVVHVITKTALAKNEGGASGEVGIRNGDPDLWGFEAAARGRSAARAWSVAYEGLDIGGEPIRDAEGAPIVGSGGEVRTDLSRHALTLAGATDLGGARLTARLAGDTRHFNAFQYYTPFASDSAREATSTAWAQLGLAGASGATRWRVQSAGRLHRDRYTYYPGLAPNTHVTARGTLTADASREVRGGLTLGAGASGEVRGIDSNNQGAHTDASGGVFALARWQAARGVTLTASGRVDADPIYGIEPTPMLSLAWEAAPALTLRASGGRAVRAPTYVERYFNTEAPRPGGNLGNPDLRAERAWNAEAGADLFAGAGLALRATGFWRRTTDLIDFARLSPEAEFFLAQNVLEARAAGFELHAEAQREIASGATLRAEAAYTYTDIQLDGTAPGAVYKYALSHSPHLVQARLSLGVGTTRLGVDGLWKERLDLPSVAVADVQLSFAVPVGGARGEVQLSVRNVTNAQYAEVFGAPMPGRAGTGGVRLLF</sequence>
<keyword evidence="5 12" id="KW-0732">Signal</keyword>
<evidence type="ECO:0000256" key="6">
    <source>
        <dbReference type="ARBA" id="ARBA00023077"/>
    </source>
</evidence>
<accession>A0A259TUR7</accession>
<dbReference type="GO" id="GO:0044718">
    <property type="term" value="P:siderophore transmembrane transport"/>
    <property type="evidence" value="ECO:0007669"/>
    <property type="project" value="TreeGrafter"/>
</dbReference>
<evidence type="ECO:0000259" key="13">
    <source>
        <dbReference type="Pfam" id="PF00593"/>
    </source>
</evidence>
<evidence type="ECO:0000313" key="16">
    <source>
        <dbReference type="Proteomes" id="UP000216446"/>
    </source>
</evidence>
<evidence type="ECO:0008006" key="17">
    <source>
        <dbReference type="Google" id="ProtNLM"/>
    </source>
</evidence>
<dbReference type="GO" id="GO:0009279">
    <property type="term" value="C:cell outer membrane"/>
    <property type="evidence" value="ECO:0007669"/>
    <property type="project" value="UniProtKB-SubCell"/>
</dbReference>
<proteinExistence type="inferred from homology"/>
<evidence type="ECO:0000256" key="11">
    <source>
        <dbReference type="RuleBase" id="RU003357"/>
    </source>
</evidence>
<evidence type="ECO:0000256" key="10">
    <source>
        <dbReference type="PROSITE-ProRule" id="PRU01360"/>
    </source>
</evidence>
<feature type="domain" description="TonB-dependent receptor-like beta-barrel" evidence="13">
    <location>
        <begin position="237"/>
        <end position="606"/>
    </location>
</feature>
<dbReference type="PANTHER" id="PTHR30069:SF29">
    <property type="entry name" value="HEMOGLOBIN AND HEMOGLOBIN-HAPTOGLOBIN-BINDING PROTEIN 1-RELATED"/>
    <property type="match status" value="1"/>
</dbReference>
<organism evidence="15 16">
    <name type="scientific">Rubricoccus marinus</name>
    <dbReference type="NCBI Taxonomy" id="716817"/>
    <lineage>
        <taxon>Bacteria</taxon>
        <taxon>Pseudomonadati</taxon>
        <taxon>Rhodothermota</taxon>
        <taxon>Rhodothermia</taxon>
        <taxon>Rhodothermales</taxon>
        <taxon>Rubricoccaceae</taxon>
        <taxon>Rubricoccus</taxon>
    </lineage>
</organism>
<keyword evidence="7 10" id="KW-0472">Membrane</keyword>
<dbReference type="EMBL" id="MQWB01000001">
    <property type="protein sequence ID" value="OZC01512.1"/>
    <property type="molecule type" value="Genomic_DNA"/>
</dbReference>
<dbReference type="InterPro" id="IPR037066">
    <property type="entry name" value="Plug_dom_sf"/>
</dbReference>
<dbReference type="OrthoDB" id="9758472at2"/>
<keyword evidence="9 10" id="KW-0998">Cell outer membrane</keyword>
<evidence type="ECO:0000256" key="9">
    <source>
        <dbReference type="ARBA" id="ARBA00023237"/>
    </source>
</evidence>
<protein>
    <recommendedName>
        <fullName evidence="17">TonB-dependent receptor</fullName>
    </recommendedName>
</protein>
<evidence type="ECO:0000256" key="8">
    <source>
        <dbReference type="ARBA" id="ARBA00023170"/>
    </source>
</evidence>
<keyword evidence="4 10" id="KW-0812">Transmembrane</keyword>
<evidence type="ECO:0000256" key="2">
    <source>
        <dbReference type="ARBA" id="ARBA00022448"/>
    </source>
</evidence>